<dbReference type="Proteomes" id="UP001151532">
    <property type="component" value="Chromosome 2"/>
</dbReference>
<feature type="transmembrane region" description="Helical" evidence="1">
    <location>
        <begin position="21"/>
        <end position="40"/>
    </location>
</feature>
<keyword evidence="1" id="KW-1133">Transmembrane helix</keyword>
<keyword evidence="3" id="KW-1185">Reference proteome</keyword>
<organism evidence="2 3">
    <name type="scientific">Salix purpurea</name>
    <name type="common">Purple osier willow</name>
    <dbReference type="NCBI Taxonomy" id="77065"/>
    <lineage>
        <taxon>Eukaryota</taxon>
        <taxon>Viridiplantae</taxon>
        <taxon>Streptophyta</taxon>
        <taxon>Embryophyta</taxon>
        <taxon>Tracheophyta</taxon>
        <taxon>Spermatophyta</taxon>
        <taxon>Magnoliopsida</taxon>
        <taxon>eudicotyledons</taxon>
        <taxon>Gunneridae</taxon>
        <taxon>Pentapetalae</taxon>
        <taxon>rosids</taxon>
        <taxon>fabids</taxon>
        <taxon>Malpighiales</taxon>
        <taxon>Salicaceae</taxon>
        <taxon>Saliceae</taxon>
        <taxon>Salix</taxon>
    </lineage>
</organism>
<reference evidence="2" key="2">
    <citation type="journal article" date="2023" name="Int. J. Mol. Sci.">
        <title>De Novo Assembly and Annotation of 11 Diverse Shrub Willow (Salix) Genomes Reveals Novel Gene Organization in Sex-Linked Regions.</title>
        <authorList>
            <person name="Hyden B."/>
            <person name="Feng K."/>
            <person name="Yates T.B."/>
            <person name="Jawdy S."/>
            <person name="Cereghino C."/>
            <person name="Smart L.B."/>
            <person name="Muchero W."/>
        </authorList>
    </citation>
    <scope>NUCLEOTIDE SEQUENCE</scope>
    <source>
        <tissue evidence="2">Shoot tip</tissue>
    </source>
</reference>
<accession>A0A9Q0PEA9</accession>
<evidence type="ECO:0000313" key="2">
    <source>
        <dbReference type="EMBL" id="KAJ6686637.1"/>
    </source>
</evidence>
<protein>
    <submittedName>
        <fullName evidence="2">Uncharacterized protein</fullName>
    </submittedName>
</protein>
<reference evidence="2" key="1">
    <citation type="submission" date="2022-11" db="EMBL/GenBank/DDBJ databases">
        <authorList>
            <person name="Hyden B.L."/>
            <person name="Feng K."/>
            <person name="Yates T."/>
            <person name="Jawdy S."/>
            <person name="Smart L.B."/>
            <person name="Muchero W."/>
        </authorList>
    </citation>
    <scope>NUCLEOTIDE SEQUENCE</scope>
    <source>
        <tissue evidence="2">Shoot tip</tissue>
    </source>
</reference>
<dbReference type="AlphaFoldDB" id="A0A9Q0PEA9"/>
<sequence length="45" mass="5228">MDFEPVPVEALTRRGISGIRSFFLGLLPLEFGCFFSHFLFNLSYR</sequence>
<proteinExistence type="predicted"/>
<name>A0A9Q0PEA9_SALPP</name>
<keyword evidence="1" id="KW-0472">Membrane</keyword>
<evidence type="ECO:0000256" key="1">
    <source>
        <dbReference type="SAM" id="Phobius"/>
    </source>
</evidence>
<comment type="caution">
    <text evidence="2">The sequence shown here is derived from an EMBL/GenBank/DDBJ whole genome shotgun (WGS) entry which is preliminary data.</text>
</comment>
<evidence type="ECO:0000313" key="3">
    <source>
        <dbReference type="Proteomes" id="UP001151532"/>
    </source>
</evidence>
<gene>
    <name evidence="2" type="ORF">OIU79_016412</name>
</gene>
<dbReference type="EMBL" id="JAPFFK010000019">
    <property type="protein sequence ID" value="KAJ6686637.1"/>
    <property type="molecule type" value="Genomic_DNA"/>
</dbReference>
<keyword evidence="1" id="KW-0812">Transmembrane</keyword>